<dbReference type="SUPFAM" id="SSF49899">
    <property type="entry name" value="Concanavalin A-like lectins/glucanases"/>
    <property type="match status" value="1"/>
</dbReference>
<gene>
    <name evidence="1" type="ORF">SBAD_LOCUS12624</name>
</gene>
<dbReference type="AlphaFoldDB" id="A0A183J9S6"/>
<organism evidence="3">
    <name type="scientific">Soboliphyme baturini</name>
    <dbReference type="NCBI Taxonomy" id="241478"/>
    <lineage>
        <taxon>Eukaryota</taxon>
        <taxon>Metazoa</taxon>
        <taxon>Ecdysozoa</taxon>
        <taxon>Nematoda</taxon>
        <taxon>Enoplea</taxon>
        <taxon>Dorylaimia</taxon>
        <taxon>Dioctophymatida</taxon>
        <taxon>Dioctophymatoidea</taxon>
        <taxon>Soboliphymatidae</taxon>
        <taxon>Soboliphyme</taxon>
    </lineage>
</organism>
<evidence type="ECO:0000313" key="2">
    <source>
        <dbReference type="Proteomes" id="UP000270296"/>
    </source>
</evidence>
<name>A0A183J9S6_9BILA</name>
<evidence type="ECO:0000313" key="1">
    <source>
        <dbReference type="EMBL" id="VDP50350.1"/>
    </source>
</evidence>
<dbReference type="WBParaSite" id="SBAD_0001303401-mRNA-1">
    <property type="protein sequence ID" value="SBAD_0001303401-mRNA-1"/>
    <property type="gene ID" value="SBAD_0001303401"/>
</dbReference>
<proteinExistence type="predicted"/>
<dbReference type="EMBL" id="UZAM01018328">
    <property type="protein sequence ID" value="VDP50350.1"/>
    <property type="molecule type" value="Genomic_DNA"/>
</dbReference>
<accession>A0A183J9S6</accession>
<reference evidence="3" key="1">
    <citation type="submission" date="2016-06" db="UniProtKB">
        <authorList>
            <consortium name="WormBaseParasite"/>
        </authorList>
    </citation>
    <scope>IDENTIFICATION</scope>
</reference>
<evidence type="ECO:0000313" key="3">
    <source>
        <dbReference type="WBParaSite" id="SBAD_0001303401-mRNA-1"/>
    </source>
</evidence>
<keyword evidence="2" id="KW-1185">Reference proteome</keyword>
<dbReference type="InterPro" id="IPR013320">
    <property type="entry name" value="ConA-like_dom_sf"/>
</dbReference>
<protein>
    <submittedName>
        <fullName evidence="3">FERM domain-containing protein</fullName>
    </submittedName>
</protein>
<reference evidence="1 2" key="2">
    <citation type="submission" date="2018-11" db="EMBL/GenBank/DDBJ databases">
        <authorList>
            <consortium name="Pathogen Informatics"/>
        </authorList>
    </citation>
    <scope>NUCLEOTIDE SEQUENCE [LARGE SCALE GENOMIC DNA]</scope>
</reference>
<dbReference type="Proteomes" id="UP000270296">
    <property type="component" value="Unassembled WGS sequence"/>
</dbReference>
<sequence length="232" mass="27164">MPIAVSGELKVSWRRKSRIAHLIVKYELDDRHAHKLVFEMTNENLRLFIDCIEAVSGQYPEIDFSILERHKPRVWVGQRFWGNSTFIGDIYNVSMQSGAGYHCNSGGRSSFVKPPFGQQEPSSTPNIPQENTLNEETQKTVIKELSQRVKYLENEMKHWRPMASAPSQSSEVVDHDLVQNKTFGEACPHCWEYISFKVNYLEEEFKRWRHNVNKINHHLKKLLLHQRGCQVW</sequence>
<dbReference type="Gene3D" id="2.60.120.200">
    <property type="match status" value="1"/>
</dbReference>